<keyword evidence="2" id="KW-1185">Reference proteome</keyword>
<protein>
    <submittedName>
        <fullName evidence="1">Uncharacterized protein</fullName>
    </submittedName>
</protein>
<evidence type="ECO:0000313" key="2">
    <source>
        <dbReference type="Proteomes" id="UP001148838"/>
    </source>
</evidence>
<sequence>MSPGSSTESYPAFARIGLRENPGKNLNQPAIDAFYNARSIVRHPPPTRYAKAPRTFTSVHIALVMSETILTIDTDMTFVITRDGCSVGENYISPIEIHSIGSEGKTVDSLCFPNISICSALRLLVPRFLNLLITVCEEPGMLDAALISLAVRKGSCRTVSNKRASSSNEEIRGRPGIGRFSTSPKFWLPASLALTFLTVYSSRGENATHEHIVARSAFLSLPTYNPHPLTHCSQTPFYLYLSRTCEWRAMHVAAYTVARRTMAFSPRLVYRFRHSLKIGLYENQIIRQNLQTQSVFFAYLLAFILQYPHSLYALSLYSRYMVSKETLRRYATNRSETNTNGTEFDSTMYRSTYISMRYHMMKHVELKTRIRIPVPKELSSAPPILHHMTTQNYCMTDRLDTATCTHTLLSTDVHIRTDHVRYALRYLYCFSVVSCSHPSDSALNGILYDKPYLHRRVRSVNVRLERALMRPGASHIGLIDVSPIRSRAIDVAQSADSLGCCSGAAFGLGLDPFGLWFLPRFSTAVGLKPDGLWRVLGINTFDLITPLI</sequence>
<organism evidence="1 2">
    <name type="scientific">Periplaneta americana</name>
    <name type="common">American cockroach</name>
    <name type="synonym">Blatta americana</name>
    <dbReference type="NCBI Taxonomy" id="6978"/>
    <lineage>
        <taxon>Eukaryota</taxon>
        <taxon>Metazoa</taxon>
        <taxon>Ecdysozoa</taxon>
        <taxon>Arthropoda</taxon>
        <taxon>Hexapoda</taxon>
        <taxon>Insecta</taxon>
        <taxon>Pterygota</taxon>
        <taxon>Neoptera</taxon>
        <taxon>Polyneoptera</taxon>
        <taxon>Dictyoptera</taxon>
        <taxon>Blattodea</taxon>
        <taxon>Blattoidea</taxon>
        <taxon>Blattidae</taxon>
        <taxon>Blattinae</taxon>
        <taxon>Periplaneta</taxon>
    </lineage>
</organism>
<gene>
    <name evidence="1" type="ORF">ANN_22105</name>
</gene>
<reference evidence="1 2" key="1">
    <citation type="journal article" date="2022" name="Allergy">
        <title>Genome assembly and annotation of Periplaneta americana reveal a comprehensive cockroach allergen profile.</title>
        <authorList>
            <person name="Wang L."/>
            <person name="Xiong Q."/>
            <person name="Saelim N."/>
            <person name="Wang L."/>
            <person name="Nong W."/>
            <person name="Wan A.T."/>
            <person name="Shi M."/>
            <person name="Liu X."/>
            <person name="Cao Q."/>
            <person name="Hui J.H.L."/>
            <person name="Sookrung N."/>
            <person name="Leung T.F."/>
            <person name="Tungtrongchitr A."/>
            <person name="Tsui S.K.W."/>
        </authorList>
    </citation>
    <scope>NUCLEOTIDE SEQUENCE [LARGE SCALE GENOMIC DNA]</scope>
    <source>
        <strain evidence="1">PWHHKU_190912</strain>
    </source>
</reference>
<comment type="caution">
    <text evidence="1">The sequence shown here is derived from an EMBL/GenBank/DDBJ whole genome shotgun (WGS) entry which is preliminary data.</text>
</comment>
<evidence type="ECO:0000313" key="1">
    <source>
        <dbReference type="EMBL" id="KAJ4429901.1"/>
    </source>
</evidence>
<name>A0ABQ8S7M8_PERAM</name>
<accession>A0ABQ8S7M8</accession>
<dbReference type="EMBL" id="JAJSOF020000033">
    <property type="protein sequence ID" value="KAJ4429901.1"/>
    <property type="molecule type" value="Genomic_DNA"/>
</dbReference>
<proteinExistence type="predicted"/>
<dbReference type="Proteomes" id="UP001148838">
    <property type="component" value="Unassembled WGS sequence"/>
</dbReference>